<dbReference type="AlphaFoldDB" id="A0A915L018"/>
<reference evidence="2" key="1">
    <citation type="submission" date="2022-11" db="UniProtKB">
        <authorList>
            <consortium name="WormBaseParasite"/>
        </authorList>
    </citation>
    <scope>IDENTIFICATION</scope>
</reference>
<organism evidence="1 2">
    <name type="scientific">Romanomermis culicivorax</name>
    <name type="common">Nematode worm</name>
    <dbReference type="NCBI Taxonomy" id="13658"/>
    <lineage>
        <taxon>Eukaryota</taxon>
        <taxon>Metazoa</taxon>
        <taxon>Ecdysozoa</taxon>
        <taxon>Nematoda</taxon>
        <taxon>Enoplea</taxon>
        <taxon>Dorylaimia</taxon>
        <taxon>Mermithida</taxon>
        <taxon>Mermithoidea</taxon>
        <taxon>Mermithidae</taxon>
        <taxon>Romanomermis</taxon>
    </lineage>
</organism>
<evidence type="ECO:0000313" key="1">
    <source>
        <dbReference type="Proteomes" id="UP000887565"/>
    </source>
</evidence>
<dbReference type="Proteomes" id="UP000887565">
    <property type="component" value="Unplaced"/>
</dbReference>
<protein>
    <submittedName>
        <fullName evidence="2">Uncharacterized protein</fullName>
    </submittedName>
</protein>
<evidence type="ECO:0000313" key="2">
    <source>
        <dbReference type="WBParaSite" id="nRc.2.0.1.t44044-RA"/>
    </source>
</evidence>
<dbReference type="WBParaSite" id="nRc.2.0.1.t44044-RA">
    <property type="protein sequence ID" value="nRc.2.0.1.t44044-RA"/>
    <property type="gene ID" value="nRc.2.0.1.g44044"/>
</dbReference>
<accession>A0A915L018</accession>
<keyword evidence="1" id="KW-1185">Reference proteome</keyword>
<name>A0A915L018_ROMCU</name>
<proteinExistence type="predicted"/>
<sequence length="59" mass="6486">MNSAGKLSIFTEQKRISILKLILFTALLEVTLEETIGCNVDPLVTVMVDVTGFFINKLG</sequence>